<dbReference type="InterPro" id="IPR021712">
    <property type="entry name" value="UPF0506"/>
</dbReference>
<dbReference type="GO" id="GO:0005576">
    <property type="term" value="C:extracellular region"/>
    <property type="evidence" value="ECO:0007669"/>
    <property type="project" value="UniProtKB-SubCell"/>
</dbReference>
<comment type="subcellular location">
    <subcellularLocation>
        <location evidence="1">Secreted</location>
    </subcellularLocation>
</comment>
<evidence type="ECO:0000256" key="5">
    <source>
        <dbReference type="ARBA" id="ARBA00023157"/>
    </source>
</evidence>
<accession>A0AA85J1T1</accession>
<dbReference type="Pfam" id="PF11703">
    <property type="entry name" value="UPF0506"/>
    <property type="match status" value="1"/>
</dbReference>
<evidence type="ECO:0000313" key="9">
    <source>
        <dbReference type="WBParaSite" id="TREG1_124000.1"/>
    </source>
</evidence>
<evidence type="ECO:0000259" key="7">
    <source>
        <dbReference type="Pfam" id="PF11703"/>
    </source>
</evidence>
<feature type="signal peptide" evidence="6">
    <location>
        <begin position="1"/>
        <end position="20"/>
    </location>
</feature>
<evidence type="ECO:0000313" key="8">
    <source>
        <dbReference type="Proteomes" id="UP000050795"/>
    </source>
</evidence>
<keyword evidence="2" id="KW-0964">Secreted</keyword>
<dbReference type="WBParaSite" id="TREG1_124000.1">
    <property type="protein sequence ID" value="TREG1_124000.1"/>
    <property type="gene ID" value="TREG1_124000"/>
</dbReference>
<protein>
    <recommendedName>
        <fullName evidence="7">UPF0506 domain-containing protein</fullName>
    </recommendedName>
</protein>
<dbReference type="AlphaFoldDB" id="A0AA85J1T1"/>
<evidence type="ECO:0000256" key="6">
    <source>
        <dbReference type="SAM" id="SignalP"/>
    </source>
</evidence>
<dbReference type="Proteomes" id="UP000050795">
    <property type="component" value="Unassembled WGS sequence"/>
</dbReference>
<keyword evidence="3 6" id="KW-0732">Signal</keyword>
<reference evidence="9" key="2">
    <citation type="submission" date="2023-11" db="UniProtKB">
        <authorList>
            <consortium name="WormBaseParasite"/>
        </authorList>
    </citation>
    <scope>IDENTIFICATION</scope>
</reference>
<feature type="domain" description="UPF0506" evidence="7">
    <location>
        <begin position="22"/>
        <end position="78"/>
    </location>
</feature>
<evidence type="ECO:0000256" key="4">
    <source>
        <dbReference type="ARBA" id="ARBA00022854"/>
    </source>
</evidence>
<feature type="chain" id="PRO_5041644607" description="UPF0506 domain-containing protein" evidence="6">
    <location>
        <begin position="21"/>
        <end position="81"/>
    </location>
</feature>
<keyword evidence="4" id="KW-0960">Knottin</keyword>
<evidence type="ECO:0000256" key="3">
    <source>
        <dbReference type="ARBA" id="ARBA00022729"/>
    </source>
</evidence>
<proteinExistence type="predicted"/>
<keyword evidence="8" id="KW-1185">Reference proteome</keyword>
<reference evidence="8" key="1">
    <citation type="submission" date="2022-06" db="EMBL/GenBank/DDBJ databases">
        <authorList>
            <person name="Berger JAMES D."/>
            <person name="Berger JAMES D."/>
        </authorList>
    </citation>
    <scope>NUCLEOTIDE SEQUENCE [LARGE SCALE GENOMIC DNA]</scope>
</reference>
<sequence>MIAIVCFLFTVLVQFNMVDSACKQLGQTCHKTVFDRCCGNTACQLRGFKGKCVRCLNTGDLCARSKECCRGRCKLFRCKDQ</sequence>
<name>A0AA85J1T1_TRIRE</name>
<organism evidence="8 9">
    <name type="scientific">Trichobilharzia regenti</name>
    <name type="common">Nasal bird schistosome</name>
    <dbReference type="NCBI Taxonomy" id="157069"/>
    <lineage>
        <taxon>Eukaryota</taxon>
        <taxon>Metazoa</taxon>
        <taxon>Spiralia</taxon>
        <taxon>Lophotrochozoa</taxon>
        <taxon>Platyhelminthes</taxon>
        <taxon>Trematoda</taxon>
        <taxon>Digenea</taxon>
        <taxon>Strigeidida</taxon>
        <taxon>Schistosomatoidea</taxon>
        <taxon>Schistosomatidae</taxon>
        <taxon>Trichobilharzia</taxon>
    </lineage>
</organism>
<evidence type="ECO:0000256" key="2">
    <source>
        <dbReference type="ARBA" id="ARBA00022525"/>
    </source>
</evidence>
<evidence type="ECO:0000256" key="1">
    <source>
        <dbReference type="ARBA" id="ARBA00004613"/>
    </source>
</evidence>
<keyword evidence="5" id="KW-1015">Disulfide bond</keyword>